<dbReference type="GO" id="GO:0004984">
    <property type="term" value="F:olfactory receptor activity"/>
    <property type="evidence" value="ECO:0007669"/>
    <property type="project" value="InterPro"/>
</dbReference>
<evidence type="ECO:0000313" key="14">
    <source>
        <dbReference type="Proteomes" id="UP000694892"/>
    </source>
</evidence>
<comment type="subcellular location">
    <subcellularLocation>
        <location evidence="1 11">Cell membrane</location>
        <topology evidence="1 11">Multi-pass membrane protein</topology>
    </subcellularLocation>
</comment>
<gene>
    <name evidence="13" type="ORF">XELAEV_18018722mg</name>
</gene>
<dbReference type="EMBL" id="CM004470">
    <property type="protein sequence ID" value="OCT90106.1"/>
    <property type="molecule type" value="Genomic_DNA"/>
</dbReference>
<keyword evidence="7 11" id="KW-0472">Membrane</keyword>
<reference evidence="14" key="1">
    <citation type="journal article" date="2016" name="Nature">
        <title>Genome evolution in the allotetraploid frog Xenopus laevis.</title>
        <authorList>
            <person name="Session A.M."/>
            <person name="Uno Y."/>
            <person name="Kwon T."/>
            <person name="Chapman J.A."/>
            <person name="Toyoda A."/>
            <person name="Takahashi S."/>
            <person name="Fukui A."/>
            <person name="Hikosaka A."/>
            <person name="Suzuki A."/>
            <person name="Kondo M."/>
            <person name="van Heeringen S.J."/>
            <person name="Quigley I."/>
            <person name="Heinz S."/>
            <person name="Ogino H."/>
            <person name="Ochi H."/>
            <person name="Hellsten U."/>
            <person name="Lyons J.B."/>
            <person name="Simakov O."/>
            <person name="Putnam N."/>
            <person name="Stites J."/>
            <person name="Kuroki Y."/>
            <person name="Tanaka T."/>
            <person name="Michiue T."/>
            <person name="Watanabe M."/>
            <person name="Bogdanovic O."/>
            <person name="Lister R."/>
            <person name="Georgiou G."/>
            <person name="Paranjpe S.S."/>
            <person name="van Kruijsbergen I."/>
            <person name="Shu S."/>
            <person name="Carlson J."/>
            <person name="Kinoshita T."/>
            <person name="Ohta Y."/>
            <person name="Mawaribuchi S."/>
            <person name="Jenkins J."/>
            <person name="Grimwood J."/>
            <person name="Schmutz J."/>
            <person name="Mitros T."/>
            <person name="Mozaffari S.V."/>
            <person name="Suzuki Y."/>
            <person name="Haramoto Y."/>
            <person name="Yamamoto T.S."/>
            <person name="Takagi C."/>
            <person name="Heald R."/>
            <person name="Miller K."/>
            <person name="Haudenschild C."/>
            <person name="Kitzman J."/>
            <person name="Nakayama T."/>
            <person name="Izutsu Y."/>
            <person name="Robert J."/>
            <person name="Fortriede J."/>
            <person name="Burns K."/>
            <person name="Lotay V."/>
            <person name="Karimi K."/>
            <person name="Yasuoka Y."/>
            <person name="Dichmann D.S."/>
            <person name="Flajnik M.F."/>
            <person name="Houston D.W."/>
            <person name="Shendure J."/>
            <person name="DuPasquier L."/>
            <person name="Vize P.D."/>
            <person name="Zorn A.M."/>
            <person name="Ito M."/>
            <person name="Marcotte E.M."/>
            <person name="Wallingford J.B."/>
            <person name="Ito Y."/>
            <person name="Asashima M."/>
            <person name="Ueno N."/>
            <person name="Matsuda Y."/>
            <person name="Veenstra G.J."/>
            <person name="Fujiyama A."/>
            <person name="Harland R.M."/>
            <person name="Taira M."/>
            <person name="Rokhsar D.S."/>
        </authorList>
    </citation>
    <scope>NUCLEOTIDE SEQUENCE [LARGE SCALE GENOMIC DNA]</scope>
    <source>
        <strain evidence="14">J</strain>
    </source>
</reference>
<dbReference type="SUPFAM" id="SSF81321">
    <property type="entry name" value="Family A G protein-coupled receptor-like"/>
    <property type="match status" value="1"/>
</dbReference>
<keyword evidence="3 10" id="KW-0812">Transmembrane</keyword>
<feature type="transmembrane region" description="Helical" evidence="11">
    <location>
        <begin position="64"/>
        <end position="88"/>
    </location>
</feature>
<evidence type="ECO:0000259" key="12">
    <source>
        <dbReference type="PROSITE" id="PS50262"/>
    </source>
</evidence>
<dbReference type="PRINTS" id="PR00237">
    <property type="entry name" value="GPCRRHODOPSN"/>
</dbReference>
<protein>
    <recommendedName>
        <fullName evidence="11">Olfactory receptor</fullName>
    </recommendedName>
</protein>
<accession>A0A974HU87</accession>
<evidence type="ECO:0000256" key="1">
    <source>
        <dbReference type="ARBA" id="ARBA00004651"/>
    </source>
</evidence>
<comment type="similarity">
    <text evidence="10">Belongs to the G-protein coupled receptor 1 family.</text>
</comment>
<keyword evidence="6 10" id="KW-0297">G-protein coupled receptor</keyword>
<dbReference type="InterPro" id="IPR017452">
    <property type="entry name" value="GPCR_Rhodpsn_7TM"/>
</dbReference>
<dbReference type="InterPro" id="IPR000276">
    <property type="entry name" value="GPCR_Rhodpsn"/>
</dbReference>
<feature type="transmembrane region" description="Helical" evidence="11">
    <location>
        <begin position="270"/>
        <end position="290"/>
    </location>
</feature>
<keyword evidence="8 10" id="KW-0675">Receptor</keyword>
<evidence type="ECO:0000256" key="6">
    <source>
        <dbReference type="ARBA" id="ARBA00023040"/>
    </source>
</evidence>
<dbReference type="GO" id="GO:0004930">
    <property type="term" value="F:G protein-coupled receptor activity"/>
    <property type="evidence" value="ECO:0007669"/>
    <property type="project" value="UniProtKB-KW"/>
</dbReference>
<evidence type="ECO:0000256" key="5">
    <source>
        <dbReference type="ARBA" id="ARBA00022989"/>
    </source>
</evidence>
<feature type="transmembrane region" description="Helical" evidence="11">
    <location>
        <begin position="103"/>
        <end position="122"/>
    </location>
</feature>
<dbReference type="CDD" id="cd13954">
    <property type="entry name" value="7tmA_OR"/>
    <property type="match status" value="1"/>
</dbReference>
<evidence type="ECO:0000256" key="4">
    <source>
        <dbReference type="ARBA" id="ARBA00022725"/>
    </source>
</evidence>
<dbReference type="Pfam" id="PF13853">
    <property type="entry name" value="7tm_4"/>
    <property type="match status" value="1"/>
</dbReference>
<dbReference type="PROSITE" id="PS00237">
    <property type="entry name" value="G_PROTEIN_RECEP_F1_1"/>
    <property type="match status" value="1"/>
</dbReference>
<dbReference type="SMART" id="SM01381">
    <property type="entry name" value="7TM_GPCR_Srsx"/>
    <property type="match status" value="1"/>
</dbReference>
<dbReference type="PRINTS" id="PR00245">
    <property type="entry name" value="OLFACTORYR"/>
</dbReference>
<name>A0A974HU87_XENLA</name>
<evidence type="ECO:0000256" key="7">
    <source>
        <dbReference type="ARBA" id="ARBA00023136"/>
    </source>
</evidence>
<feature type="transmembrane region" description="Helical" evidence="11">
    <location>
        <begin position="143"/>
        <end position="166"/>
    </location>
</feature>
<dbReference type="PANTHER" id="PTHR26452">
    <property type="entry name" value="OLFACTORY RECEPTOR"/>
    <property type="match status" value="1"/>
</dbReference>
<evidence type="ECO:0000256" key="11">
    <source>
        <dbReference type="RuleBase" id="RU363047"/>
    </source>
</evidence>
<keyword evidence="5 11" id="KW-1133">Transmembrane helix</keyword>
<keyword evidence="4 11" id="KW-0552">Olfaction</keyword>
<dbReference type="PROSITE" id="PS50262">
    <property type="entry name" value="G_PROTEIN_RECEP_F1_2"/>
    <property type="match status" value="1"/>
</dbReference>
<keyword evidence="11" id="KW-0716">Sensory transduction</keyword>
<dbReference type="GO" id="GO:0005886">
    <property type="term" value="C:plasma membrane"/>
    <property type="evidence" value="ECO:0007669"/>
    <property type="project" value="UniProtKB-SubCell"/>
</dbReference>
<dbReference type="InterPro" id="IPR050516">
    <property type="entry name" value="Olfactory_GPCR"/>
</dbReference>
<evidence type="ECO:0000256" key="10">
    <source>
        <dbReference type="RuleBase" id="RU000688"/>
    </source>
</evidence>
<feature type="domain" description="G-protein coupled receptors family 1 profile" evidence="12">
    <location>
        <begin position="43"/>
        <end position="288"/>
    </location>
</feature>
<sequence length="312" mass="35497">MNENTKNSTLQTVFHILAFSASSEKRLLLFTVLLTIYLIAVTGNLVIIYLVFFMPRLQTSMYFFICNLSILDILYISSTLPKLLYIIYTGDHSVSYNACLTQLYFFLFFADTESFLITSMAIDRYVAICKPLHYSLIMNKRTCALLAVLAWCMAAVNALILSWLIFGLSFRDFSNINNFFCDLKALLSISCHDTTYARRFILVDGMCIGVAPFGLTLASYVFIISTILKIRSSEGRMKAFSSCSSHLCLVILYYGSALCLYMRYSEEGDLLFSLLFVILVPFFNPLIYSLRNKDILSSLNRVLNCSSEHKLN</sequence>
<proteinExistence type="inferred from homology"/>
<dbReference type="FunFam" id="1.20.1070.10:FF:000015">
    <property type="entry name" value="Olfactory receptor"/>
    <property type="match status" value="1"/>
</dbReference>
<dbReference type="OMA" id="KSSHGRW"/>
<evidence type="ECO:0000256" key="9">
    <source>
        <dbReference type="ARBA" id="ARBA00023224"/>
    </source>
</evidence>
<evidence type="ECO:0000256" key="2">
    <source>
        <dbReference type="ARBA" id="ARBA00022475"/>
    </source>
</evidence>
<feature type="transmembrane region" description="Helical" evidence="11">
    <location>
        <begin position="200"/>
        <end position="223"/>
    </location>
</feature>
<organism evidence="13 14">
    <name type="scientific">Xenopus laevis</name>
    <name type="common">African clawed frog</name>
    <dbReference type="NCBI Taxonomy" id="8355"/>
    <lineage>
        <taxon>Eukaryota</taxon>
        <taxon>Metazoa</taxon>
        <taxon>Chordata</taxon>
        <taxon>Craniata</taxon>
        <taxon>Vertebrata</taxon>
        <taxon>Euteleostomi</taxon>
        <taxon>Amphibia</taxon>
        <taxon>Batrachia</taxon>
        <taxon>Anura</taxon>
        <taxon>Pipoidea</taxon>
        <taxon>Pipidae</taxon>
        <taxon>Xenopodinae</taxon>
        <taxon>Xenopus</taxon>
        <taxon>Xenopus</taxon>
    </lineage>
</organism>
<dbReference type="AlphaFoldDB" id="A0A974HU87"/>
<feature type="transmembrane region" description="Helical" evidence="11">
    <location>
        <begin position="244"/>
        <end position="264"/>
    </location>
</feature>
<dbReference type="Gene3D" id="1.20.1070.10">
    <property type="entry name" value="Rhodopsin 7-helix transmembrane proteins"/>
    <property type="match status" value="1"/>
</dbReference>
<dbReference type="InterPro" id="IPR000725">
    <property type="entry name" value="Olfact_rcpt"/>
</dbReference>
<keyword evidence="2 11" id="KW-1003">Cell membrane</keyword>
<evidence type="ECO:0000313" key="13">
    <source>
        <dbReference type="EMBL" id="OCT90106.1"/>
    </source>
</evidence>
<dbReference type="Proteomes" id="UP000694892">
    <property type="component" value="Chromosome 3L"/>
</dbReference>
<evidence type="ECO:0000256" key="3">
    <source>
        <dbReference type="ARBA" id="ARBA00022692"/>
    </source>
</evidence>
<evidence type="ECO:0000256" key="8">
    <source>
        <dbReference type="ARBA" id="ARBA00023170"/>
    </source>
</evidence>
<keyword evidence="9 10" id="KW-0807">Transducer</keyword>
<feature type="transmembrane region" description="Helical" evidence="11">
    <location>
        <begin position="27"/>
        <end position="52"/>
    </location>
</feature>